<proteinExistence type="predicted"/>
<dbReference type="Proteomes" id="UP001066276">
    <property type="component" value="Chromosome 6"/>
</dbReference>
<evidence type="ECO:0000313" key="2">
    <source>
        <dbReference type="EMBL" id="KAJ1139084.1"/>
    </source>
</evidence>
<feature type="region of interest" description="Disordered" evidence="1">
    <location>
        <begin position="1"/>
        <end position="75"/>
    </location>
</feature>
<protein>
    <submittedName>
        <fullName evidence="2">Uncharacterized protein</fullName>
    </submittedName>
</protein>
<evidence type="ECO:0000313" key="3">
    <source>
        <dbReference type="Proteomes" id="UP001066276"/>
    </source>
</evidence>
<sequence>MAAKGRRDSRTDGAEPPRYPTPSDTEFDAQDALNTLNRKSRTEDGGLLPSPEEAEHIAIKKVGPKDTVPGDKERN</sequence>
<gene>
    <name evidence="2" type="ORF">NDU88_005461</name>
</gene>
<accession>A0AAV7QJ44</accession>
<evidence type="ECO:0000256" key="1">
    <source>
        <dbReference type="SAM" id="MobiDB-lite"/>
    </source>
</evidence>
<dbReference type="AlphaFoldDB" id="A0AAV7QJ44"/>
<organism evidence="2 3">
    <name type="scientific">Pleurodeles waltl</name>
    <name type="common">Iberian ribbed newt</name>
    <dbReference type="NCBI Taxonomy" id="8319"/>
    <lineage>
        <taxon>Eukaryota</taxon>
        <taxon>Metazoa</taxon>
        <taxon>Chordata</taxon>
        <taxon>Craniata</taxon>
        <taxon>Vertebrata</taxon>
        <taxon>Euteleostomi</taxon>
        <taxon>Amphibia</taxon>
        <taxon>Batrachia</taxon>
        <taxon>Caudata</taxon>
        <taxon>Salamandroidea</taxon>
        <taxon>Salamandridae</taxon>
        <taxon>Pleurodelinae</taxon>
        <taxon>Pleurodeles</taxon>
    </lineage>
</organism>
<comment type="caution">
    <text evidence="2">The sequence shown here is derived from an EMBL/GenBank/DDBJ whole genome shotgun (WGS) entry which is preliminary data.</text>
</comment>
<name>A0AAV7QJ44_PLEWA</name>
<keyword evidence="3" id="KW-1185">Reference proteome</keyword>
<feature type="compositionally biased region" description="Basic and acidic residues" evidence="1">
    <location>
        <begin position="1"/>
        <end position="15"/>
    </location>
</feature>
<reference evidence="2" key="1">
    <citation type="journal article" date="2022" name="bioRxiv">
        <title>Sequencing and chromosome-scale assembly of the giantPleurodeles waltlgenome.</title>
        <authorList>
            <person name="Brown T."/>
            <person name="Elewa A."/>
            <person name="Iarovenko S."/>
            <person name="Subramanian E."/>
            <person name="Araus A.J."/>
            <person name="Petzold A."/>
            <person name="Susuki M."/>
            <person name="Suzuki K.-i.T."/>
            <person name="Hayashi T."/>
            <person name="Toyoda A."/>
            <person name="Oliveira C."/>
            <person name="Osipova E."/>
            <person name="Leigh N.D."/>
            <person name="Simon A."/>
            <person name="Yun M.H."/>
        </authorList>
    </citation>
    <scope>NUCLEOTIDE SEQUENCE</scope>
    <source>
        <strain evidence="2">20211129_DDA</strain>
        <tissue evidence="2">Liver</tissue>
    </source>
</reference>
<dbReference type="EMBL" id="JANPWB010000010">
    <property type="protein sequence ID" value="KAJ1139084.1"/>
    <property type="molecule type" value="Genomic_DNA"/>
</dbReference>